<comment type="caution">
    <text evidence="2">The sequence shown here is derived from an EMBL/GenBank/DDBJ whole genome shotgun (WGS) entry which is preliminary data.</text>
</comment>
<feature type="signal peptide" evidence="1">
    <location>
        <begin position="1"/>
        <end position="22"/>
    </location>
</feature>
<evidence type="ECO:0000256" key="1">
    <source>
        <dbReference type="SAM" id="SignalP"/>
    </source>
</evidence>
<keyword evidence="3" id="KW-1185">Reference proteome</keyword>
<evidence type="ECO:0000313" key="3">
    <source>
        <dbReference type="Proteomes" id="UP000245370"/>
    </source>
</evidence>
<organism evidence="2 3">
    <name type="scientific">Brumimicrobium oceani</name>
    <dbReference type="NCBI Taxonomy" id="2100725"/>
    <lineage>
        <taxon>Bacteria</taxon>
        <taxon>Pseudomonadati</taxon>
        <taxon>Bacteroidota</taxon>
        <taxon>Flavobacteriia</taxon>
        <taxon>Flavobacteriales</taxon>
        <taxon>Crocinitomicaceae</taxon>
        <taxon>Brumimicrobium</taxon>
    </lineage>
</organism>
<dbReference type="Proteomes" id="UP000245370">
    <property type="component" value="Unassembled WGS sequence"/>
</dbReference>
<proteinExistence type="predicted"/>
<evidence type="ECO:0000313" key="2">
    <source>
        <dbReference type="EMBL" id="PWH81346.1"/>
    </source>
</evidence>
<accession>A0A2U2X0N3</accession>
<name>A0A2U2X0N3_9FLAO</name>
<reference evidence="2 3" key="2">
    <citation type="submission" date="2018-05" db="EMBL/GenBank/DDBJ databases">
        <authorList>
            <person name="Lanie J.A."/>
            <person name="Ng W.-L."/>
            <person name="Kazmierczak K.M."/>
            <person name="Andrzejewski T.M."/>
            <person name="Davidsen T.M."/>
            <person name="Wayne K.J."/>
            <person name="Tettelin H."/>
            <person name="Glass J.I."/>
            <person name="Rusch D."/>
            <person name="Podicherti R."/>
            <person name="Tsui H.-C.T."/>
            <person name="Winkler M.E."/>
        </authorList>
    </citation>
    <scope>NUCLEOTIDE SEQUENCE [LARGE SCALE GENOMIC DNA]</scope>
    <source>
        <strain evidence="2 3">C305</strain>
    </source>
</reference>
<dbReference type="EMBL" id="QFRJ01000019">
    <property type="protein sequence ID" value="PWH81346.1"/>
    <property type="molecule type" value="Genomic_DNA"/>
</dbReference>
<dbReference type="RefSeq" id="WP_109360746.1">
    <property type="nucleotide sequence ID" value="NZ_QFRJ01000019.1"/>
</dbReference>
<reference evidence="2 3" key="1">
    <citation type="submission" date="2018-05" db="EMBL/GenBank/DDBJ databases">
        <title>Brumimicrobium oceani sp. nov., isolated from coastal sediment.</title>
        <authorList>
            <person name="Kou Y."/>
        </authorList>
    </citation>
    <scope>NUCLEOTIDE SEQUENCE [LARGE SCALE GENOMIC DNA]</scope>
    <source>
        <strain evidence="2 3">C305</strain>
    </source>
</reference>
<dbReference type="AlphaFoldDB" id="A0A2U2X0N3"/>
<keyword evidence="1" id="KW-0732">Signal</keyword>
<sequence>MKKTILLALSTILLFGAGNALAQDKEEKELNCFEKYEEAFKERGSYTISDNIYRNVMISFFEGEEVFCVRGKVRVENGYVSAIFYYYDDNTEELYDKKFSNLSNEPPSVVNGISEMIMNADRETLRVVFIDKLKPKRKKLQKMSIPDDI</sequence>
<feature type="chain" id="PRO_5015631175" evidence="1">
    <location>
        <begin position="23"/>
        <end position="149"/>
    </location>
</feature>
<protein>
    <submittedName>
        <fullName evidence="2">Uncharacterized protein</fullName>
    </submittedName>
</protein>
<gene>
    <name evidence="2" type="ORF">DIT68_15535</name>
</gene>
<dbReference type="OrthoDB" id="1467550at2"/>